<feature type="compositionally biased region" description="Basic and acidic residues" evidence="2">
    <location>
        <begin position="394"/>
        <end position="438"/>
    </location>
</feature>
<dbReference type="GO" id="GO:0000815">
    <property type="term" value="C:ESCRT III complex"/>
    <property type="evidence" value="ECO:0007669"/>
    <property type="project" value="TreeGrafter"/>
</dbReference>
<evidence type="ECO:0000256" key="1">
    <source>
        <dbReference type="SAM" id="Coils"/>
    </source>
</evidence>
<dbReference type="GO" id="GO:0009898">
    <property type="term" value="C:cytoplasmic side of plasma membrane"/>
    <property type="evidence" value="ECO:0007669"/>
    <property type="project" value="TreeGrafter"/>
</dbReference>
<organism evidence="3 4">
    <name type="scientific">Saxophila tyrrhenica</name>
    <dbReference type="NCBI Taxonomy" id="1690608"/>
    <lineage>
        <taxon>Eukaryota</taxon>
        <taxon>Fungi</taxon>
        <taxon>Dikarya</taxon>
        <taxon>Ascomycota</taxon>
        <taxon>Pezizomycotina</taxon>
        <taxon>Dothideomycetes</taxon>
        <taxon>Dothideomycetidae</taxon>
        <taxon>Mycosphaerellales</taxon>
        <taxon>Extremaceae</taxon>
        <taxon>Saxophila</taxon>
    </lineage>
</organism>
<comment type="caution">
    <text evidence="3">The sequence shown here is derived from an EMBL/GenBank/DDBJ whole genome shotgun (WGS) entry which is preliminary data.</text>
</comment>
<dbReference type="Proteomes" id="UP001337655">
    <property type="component" value="Unassembled WGS sequence"/>
</dbReference>
<gene>
    <name evidence="3" type="ORF">LTR77_009206</name>
</gene>
<reference evidence="3 4" key="1">
    <citation type="submission" date="2023-08" db="EMBL/GenBank/DDBJ databases">
        <title>Black Yeasts Isolated from many extreme environments.</title>
        <authorList>
            <person name="Coleine C."/>
            <person name="Stajich J.E."/>
            <person name="Selbmann L."/>
        </authorList>
    </citation>
    <scope>NUCLEOTIDE SEQUENCE [LARGE SCALE GENOMIC DNA]</scope>
    <source>
        <strain evidence="3 4">CCFEE 5935</strain>
    </source>
</reference>
<accession>A0AAV9P0B4</accession>
<evidence type="ECO:0008006" key="5">
    <source>
        <dbReference type="Google" id="ProtNLM"/>
    </source>
</evidence>
<feature type="region of interest" description="Disordered" evidence="2">
    <location>
        <begin position="392"/>
        <end position="471"/>
    </location>
</feature>
<dbReference type="GeneID" id="89930538"/>
<name>A0AAV9P0B4_9PEZI</name>
<dbReference type="Pfam" id="PF03357">
    <property type="entry name" value="Snf7"/>
    <property type="match status" value="1"/>
</dbReference>
<protein>
    <recommendedName>
        <fullName evidence="5">Snf7-domain-containing protein</fullName>
    </recommendedName>
</protein>
<dbReference type="Gene3D" id="6.10.140.1230">
    <property type="match status" value="1"/>
</dbReference>
<evidence type="ECO:0000313" key="4">
    <source>
        <dbReference type="Proteomes" id="UP001337655"/>
    </source>
</evidence>
<dbReference type="GO" id="GO:0005771">
    <property type="term" value="C:multivesicular body"/>
    <property type="evidence" value="ECO:0007669"/>
    <property type="project" value="TreeGrafter"/>
</dbReference>
<dbReference type="RefSeq" id="XP_064655252.1">
    <property type="nucleotide sequence ID" value="XM_064806435.1"/>
</dbReference>
<evidence type="ECO:0000256" key="2">
    <source>
        <dbReference type="SAM" id="MobiDB-lite"/>
    </source>
</evidence>
<proteinExistence type="predicted"/>
<dbReference type="GO" id="GO:0032511">
    <property type="term" value="P:late endosome to vacuole transport via multivesicular body sorting pathway"/>
    <property type="evidence" value="ECO:0007669"/>
    <property type="project" value="TreeGrafter"/>
</dbReference>
<dbReference type="GO" id="GO:0006900">
    <property type="term" value="P:vesicle budding from membrane"/>
    <property type="evidence" value="ECO:0007669"/>
    <property type="project" value="TreeGrafter"/>
</dbReference>
<dbReference type="AlphaFoldDB" id="A0AAV9P0B4"/>
<dbReference type="InterPro" id="IPR005024">
    <property type="entry name" value="Snf7_fam"/>
</dbReference>
<dbReference type="EMBL" id="JAVRRT010000017">
    <property type="protein sequence ID" value="KAK5165109.1"/>
    <property type="molecule type" value="Genomic_DNA"/>
</dbReference>
<feature type="coiled-coil region" evidence="1">
    <location>
        <begin position="250"/>
        <end position="277"/>
    </location>
</feature>
<sequence length="471" mass="51612">MPTLQDFLRDFDEAFRSRARLASLYSDFRFQKASNPDGYTANTTTWIRALSAAAQAGLIPGPPGAEANTFTLRSGEELARALQTQEYGRPLALGAAIEEAVRKREFVGLKGFLNAKGSVYARSWIPTPWQVVSWTLRQLGVVGEGGEDRLVEGEFVVMANVESAAKAVLSQASQISTSHPSRIFTPALFTSTFAPALEILNLSPTDLSVLLTHLSRDRSAISYSPATGTIKFASPSEPHSSPITDEDVSIANLRALIASLETQTTQLTAQISTLDQKAREAVTSKQPAMAKSALRSKKLTQTKLDTRTATLSQMEEIYAKIEQAADQVELVRVMEASSSTLKSLNKQTGGVEKVQDVADGLREEMTTVEEIGGAINEVSAGTVDEGEVEDELEAMERGEKEKERKVVEEREKEERKVREERDEREAEETRRKFAELDRVVAAGTPVGEQNQQGDSKTEEEENAAKQREEAA</sequence>
<keyword evidence="1" id="KW-0175">Coiled coil</keyword>
<keyword evidence="4" id="KW-1185">Reference proteome</keyword>
<feature type="compositionally biased region" description="Basic and acidic residues" evidence="2">
    <location>
        <begin position="462"/>
        <end position="471"/>
    </location>
</feature>
<dbReference type="PANTHER" id="PTHR22761:SF18">
    <property type="entry name" value="SORTING PROTEIN SNF7 FAMILY PROTEIN, PUTATIVE (AFU_ORTHOLOGUE AFUA_2G16692)-RELATED"/>
    <property type="match status" value="1"/>
</dbReference>
<dbReference type="PANTHER" id="PTHR22761">
    <property type="entry name" value="CHARGED MULTIVESICULAR BODY PROTEIN"/>
    <property type="match status" value="1"/>
</dbReference>
<evidence type="ECO:0000313" key="3">
    <source>
        <dbReference type="EMBL" id="KAK5165109.1"/>
    </source>
</evidence>